<accession>A0A1D1VE94</accession>
<feature type="region of interest" description="Disordered" evidence="1">
    <location>
        <begin position="32"/>
        <end position="98"/>
    </location>
</feature>
<feature type="compositionally biased region" description="Basic and acidic residues" evidence="1">
    <location>
        <begin position="62"/>
        <end position="75"/>
    </location>
</feature>
<dbReference type="InterPro" id="IPR016197">
    <property type="entry name" value="Chromo-like_dom_sf"/>
</dbReference>
<evidence type="ECO:0000313" key="4">
    <source>
        <dbReference type="Proteomes" id="UP000186922"/>
    </source>
</evidence>
<name>A0A1D1VE94_RAMVA</name>
<evidence type="ECO:0000259" key="2">
    <source>
        <dbReference type="PROSITE" id="PS50013"/>
    </source>
</evidence>
<feature type="compositionally biased region" description="Acidic residues" evidence="1">
    <location>
        <begin position="87"/>
        <end position="98"/>
    </location>
</feature>
<keyword evidence="4" id="KW-1185">Reference proteome</keyword>
<evidence type="ECO:0000256" key="1">
    <source>
        <dbReference type="SAM" id="MobiDB-lite"/>
    </source>
</evidence>
<dbReference type="AlphaFoldDB" id="A0A1D1VE94"/>
<reference evidence="3 4" key="1">
    <citation type="journal article" date="2016" name="Nat. Commun.">
        <title>Extremotolerant tardigrade genome and improved radiotolerance of human cultured cells by tardigrade-unique protein.</title>
        <authorList>
            <person name="Hashimoto T."/>
            <person name="Horikawa D.D."/>
            <person name="Saito Y."/>
            <person name="Kuwahara H."/>
            <person name="Kozuka-Hata H."/>
            <person name="Shin-I T."/>
            <person name="Minakuchi Y."/>
            <person name="Ohishi K."/>
            <person name="Motoyama A."/>
            <person name="Aizu T."/>
            <person name="Enomoto A."/>
            <person name="Kondo K."/>
            <person name="Tanaka S."/>
            <person name="Hara Y."/>
            <person name="Koshikawa S."/>
            <person name="Sagara H."/>
            <person name="Miura T."/>
            <person name="Yokobori S."/>
            <person name="Miyagawa K."/>
            <person name="Suzuki Y."/>
            <person name="Kubo T."/>
            <person name="Oyama M."/>
            <person name="Kohara Y."/>
            <person name="Fujiyama A."/>
            <person name="Arakawa K."/>
            <person name="Katayama T."/>
            <person name="Toyoda A."/>
            <person name="Kunieda T."/>
        </authorList>
    </citation>
    <scope>NUCLEOTIDE SEQUENCE [LARGE SCALE GENOMIC DNA]</scope>
    <source>
        <strain evidence="3 4">YOKOZUNA-1</strain>
    </source>
</reference>
<sequence>MGVAKAAKLHAVCHGRLKKRLCELGYVMKGSGQGEKRIKAPVSFENNKAEPTATGINSLASQEEKEWTEDKEGRNGHAQPAAQKEEVSEEAEPGVPEVEEIERIADTHLKRQYLVKWQGEEEATWVDEDVFLGLTNLQIK</sequence>
<dbReference type="InterPro" id="IPR000953">
    <property type="entry name" value="Chromo/chromo_shadow_dom"/>
</dbReference>
<dbReference type="Gene3D" id="2.40.50.40">
    <property type="match status" value="1"/>
</dbReference>
<feature type="domain" description="Chromo" evidence="2">
    <location>
        <begin position="99"/>
        <end position="140"/>
    </location>
</feature>
<dbReference type="CDD" id="cd00024">
    <property type="entry name" value="CD_CSD"/>
    <property type="match status" value="1"/>
</dbReference>
<dbReference type="Proteomes" id="UP000186922">
    <property type="component" value="Unassembled WGS sequence"/>
</dbReference>
<dbReference type="PROSITE" id="PS50013">
    <property type="entry name" value="CHROMO_2"/>
    <property type="match status" value="1"/>
</dbReference>
<dbReference type="SUPFAM" id="SSF54160">
    <property type="entry name" value="Chromo domain-like"/>
    <property type="match status" value="1"/>
</dbReference>
<comment type="caution">
    <text evidence="3">The sequence shown here is derived from an EMBL/GenBank/DDBJ whole genome shotgun (WGS) entry which is preliminary data.</text>
</comment>
<dbReference type="EMBL" id="BDGG01000005">
    <property type="protein sequence ID" value="GAU99969.1"/>
    <property type="molecule type" value="Genomic_DNA"/>
</dbReference>
<evidence type="ECO:0000313" key="3">
    <source>
        <dbReference type="EMBL" id="GAU99969.1"/>
    </source>
</evidence>
<gene>
    <name evidence="3" type="primary">RvY_10898-1</name>
    <name evidence="3" type="synonym">RvY_10898.1</name>
    <name evidence="3" type="ORF">RvY_10898</name>
</gene>
<organism evidence="3 4">
    <name type="scientific">Ramazzottius varieornatus</name>
    <name type="common">Water bear</name>
    <name type="synonym">Tardigrade</name>
    <dbReference type="NCBI Taxonomy" id="947166"/>
    <lineage>
        <taxon>Eukaryota</taxon>
        <taxon>Metazoa</taxon>
        <taxon>Ecdysozoa</taxon>
        <taxon>Tardigrada</taxon>
        <taxon>Eutardigrada</taxon>
        <taxon>Parachela</taxon>
        <taxon>Hypsibioidea</taxon>
        <taxon>Ramazzottiidae</taxon>
        <taxon>Ramazzottius</taxon>
    </lineage>
</organism>
<proteinExistence type="predicted"/>
<protein>
    <recommendedName>
        <fullName evidence="2">Chromo domain-containing protein</fullName>
    </recommendedName>
</protein>